<sequence length="96" mass="10747">MGERWILESEIAELSLTAMARGRHAVEHGRLLTKTAAIEQADAPAWLCDRLRERRRGDLAPPPRLRTAWIAWNDARRTVASLRHETEGGTTADGCC</sequence>
<proteinExistence type="predicted"/>
<accession>A0A543A3Z6</accession>
<protein>
    <submittedName>
        <fullName evidence="1">Uncharacterized protein</fullName>
    </submittedName>
</protein>
<dbReference type="AlphaFoldDB" id="A0A543A3Z6"/>
<name>A0A543A3Z6_9ACTN</name>
<evidence type="ECO:0000313" key="1">
    <source>
        <dbReference type="EMBL" id="TQL67311.1"/>
    </source>
</evidence>
<organism evidence="1 2">
    <name type="scientific">Nocardioides albertanoniae</name>
    <dbReference type="NCBI Taxonomy" id="1175486"/>
    <lineage>
        <taxon>Bacteria</taxon>
        <taxon>Bacillati</taxon>
        <taxon>Actinomycetota</taxon>
        <taxon>Actinomycetes</taxon>
        <taxon>Propionibacteriales</taxon>
        <taxon>Nocardioidaceae</taxon>
        <taxon>Nocardioides</taxon>
    </lineage>
</organism>
<dbReference type="EMBL" id="VFOV01000001">
    <property type="protein sequence ID" value="TQL67311.1"/>
    <property type="molecule type" value="Genomic_DNA"/>
</dbReference>
<evidence type="ECO:0000313" key="2">
    <source>
        <dbReference type="Proteomes" id="UP000320209"/>
    </source>
</evidence>
<dbReference type="RefSeq" id="WP_211352332.1">
    <property type="nucleotide sequence ID" value="NZ_VFOV01000001.1"/>
</dbReference>
<dbReference type="Proteomes" id="UP000320209">
    <property type="component" value="Unassembled WGS sequence"/>
</dbReference>
<reference evidence="1 2" key="1">
    <citation type="submission" date="2019-06" db="EMBL/GenBank/DDBJ databases">
        <title>Sequencing the genomes of 1000 actinobacteria strains.</title>
        <authorList>
            <person name="Klenk H.-P."/>
        </authorList>
    </citation>
    <scope>NUCLEOTIDE SEQUENCE [LARGE SCALE GENOMIC DNA]</scope>
    <source>
        <strain evidence="1 2">DSM 25218</strain>
    </source>
</reference>
<keyword evidence="2" id="KW-1185">Reference proteome</keyword>
<gene>
    <name evidence="1" type="ORF">FB381_1185</name>
</gene>
<comment type="caution">
    <text evidence="1">The sequence shown here is derived from an EMBL/GenBank/DDBJ whole genome shotgun (WGS) entry which is preliminary data.</text>
</comment>